<dbReference type="PANTHER" id="PTHR12608">
    <property type="entry name" value="TRANSMEMBRANE PROTEIN HTP-1 RELATED"/>
    <property type="match status" value="1"/>
</dbReference>
<keyword evidence="5 6" id="KW-0472">Membrane</keyword>
<feature type="compositionally biased region" description="Low complexity" evidence="7">
    <location>
        <begin position="1"/>
        <end position="16"/>
    </location>
</feature>
<comment type="caution">
    <text evidence="6">Lacks conserved residue(s) required for the propagation of feature annotation.</text>
</comment>
<gene>
    <name evidence="8" type="ORF">ENR15_02615</name>
</gene>
<dbReference type="EMBL" id="DSPX01000020">
    <property type="protein sequence ID" value="HGF99575.1"/>
    <property type="molecule type" value="Genomic_DNA"/>
</dbReference>
<evidence type="ECO:0000256" key="5">
    <source>
        <dbReference type="ARBA" id="ARBA00023136"/>
    </source>
</evidence>
<feature type="transmembrane region" description="Helical" evidence="6">
    <location>
        <begin position="66"/>
        <end position="90"/>
    </location>
</feature>
<comment type="similarity">
    <text evidence="2 6">Belongs to the GDT1 family.</text>
</comment>
<sequence length="120" mass="12678">MATPSEPFSPESPTSEVQESPQGGQKPSYEAWTVFASTFGTIFLCELGDKTQVATLLMSAESQEPWVVFAGAAAALVATSLLGVLVGQWLASRVSPKTLERAAAVVLLFIAASLFWDVLA</sequence>
<accession>A0A7C3VPP1</accession>
<dbReference type="InterPro" id="IPR001727">
    <property type="entry name" value="GDT1-like"/>
</dbReference>
<evidence type="ECO:0000256" key="1">
    <source>
        <dbReference type="ARBA" id="ARBA00004141"/>
    </source>
</evidence>
<evidence type="ECO:0000256" key="3">
    <source>
        <dbReference type="ARBA" id="ARBA00022692"/>
    </source>
</evidence>
<keyword evidence="4 6" id="KW-1133">Transmembrane helix</keyword>
<comment type="subcellular location">
    <subcellularLocation>
        <location evidence="1 6">Membrane</location>
        <topology evidence="1 6">Multi-pass membrane protein</topology>
    </subcellularLocation>
</comment>
<dbReference type="GO" id="GO:0016020">
    <property type="term" value="C:membrane"/>
    <property type="evidence" value="ECO:0007669"/>
    <property type="project" value="UniProtKB-SubCell"/>
</dbReference>
<protein>
    <recommendedName>
        <fullName evidence="6">GDT1 family protein</fullName>
    </recommendedName>
</protein>
<evidence type="ECO:0000256" key="6">
    <source>
        <dbReference type="RuleBase" id="RU365102"/>
    </source>
</evidence>
<proteinExistence type="inferred from homology"/>
<evidence type="ECO:0000256" key="2">
    <source>
        <dbReference type="ARBA" id="ARBA00009190"/>
    </source>
</evidence>
<comment type="caution">
    <text evidence="8">The sequence shown here is derived from an EMBL/GenBank/DDBJ whole genome shotgun (WGS) entry which is preliminary data.</text>
</comment>
<name>A0A7C3VPP1_9CYAN</name>
<dbReference type="AlphaFoldDB" id="A0A7C3VPP1"/>
<evidence type="ECO:0000256" key="4">
    <source>
        <dbReference type="ARBA" id="ARBA00022989"/>
    </source>
</evidence>
<dbReference type="GO" id="GO:0046873">
    <property type="term" value="F:metal ion transmembrane transporter activity"/>
    <property type="evidence" value="ECO:0007669"/>
    <property type="project" value="InterPro"/>
</dbReference>
<evidence type="ECO:0000256" key="7">
    <source>
        <dbReference type="SAM" id="MobiDB-lite"/>
    </source>
</evidence>
<organism evidence="8">
    <name type="scientific">Planktothricoides sp. SpSt-374</name>
    <dbReference type="NCBI Taxonomy" id="2282167"/>
    <lineage>
        <taxon>Bacteria</taxon>
        <taxon>Bacillati</taxon>
        <taxon>Cyanobacteriota</taxon>
        <taxon>Cyanophyceae</taxon>
        <taxon>Oscillatoriophycideae</taxon>
        <taxon>Oscillatoriales</taxon>
        <taxon>Oscillatoriaceae</taxon>
        <taxon>Planktothricoides</taxon>
    </lineage>
</organism>
<feature type="region of interest" description="Disordered" evidence="7">
    <location>
        <begin position="1"/>
        <end position="26"/>
    </location>
</feature>
<evidence type="ECO:0000313" key="8">
    <source>
        <dbReference type="EMBL" id="HGF99575.1"/>
    </source>
</evidence>
<reference evidence="8" key="1">
    <citation type="journal article" date="2020" name="mSystems">
        <title>Genome- and Community-Level Interaction Insights into Carbon Utilization and Element Cycling Functions of Hydrothermarchaeota in Hydrothermal Sediment.</title>
        <authorList>
            <person name="Zhou Z."/>
            <person name="Liu Y."/>
            <person name="Xu W."/>
            <person name="Pan J."/>
            <person name="Luo Z.H."/>
            <person name="Li M."/>
        </authorList>
    </citation>
    <scope>NUCLEOTIDE SEQUENCE [LARGE SCALE GENOMIC DNA]</scope>
    <source>
        <strain evidence="8">SpSt-374</strain>
    </source>
</reference>
<dbReference type="PANTHER" id="PTHR12608:SF1">
    <property type="entry name" value="TRANSMEMBRANE PROTEIN 165"/>
    <property type="match status" value="1"/>
</dbReference>
<dbReference type="Pfam" id="PF01169">
    <property type="entry name" value="GDT1"/>
    <property type="match status" value="1"/>
</dbReference>
<keyword evidence="3 6" id="KW-0812">Transmembrane</keyword>
<feature type="transmembrane region" description="Helical" evidence="6">
    <location>
        <begin position="102"/>
        <end position="119"/>
    </location>
</feature>